<feature type="domain" description="C2H2-type" evidence="2">
    <location>
        <begin position="12"/>
        <end position="33"/>
    </location>
</feature>
<accession>S2E7G5</accession>
<feature type="region of interest" description="Disordered" evidence="1">
    <location>
        <begin position="25"/>
        <end position="44"/>
    </location>
</feature>
<dbReference type="InterPro" id="IPR013087">
    <property type="entry name" value="Znf_C2H2_type"/>
</dbReference>
<sequence length="44" mass="5408">MFKRDNEFSNKCKICEMEFTDPERTKKHMIKAHSKPKRDKEHPM</sequence>
<evidence type="ECO:0000256" key="1">
    <source>
        <dbReference type="SAM" id="MobiDB-lite"/>
    </source>
</evidence>
<dbReference type="AlphaFoldDB" id="S2E7G5"/>
<dbReference type="Proteomes" id="UP000014065">
    <property type="component" value="Unassembled WGS sequence"/>
</dbReference>
<proteinExistence type="predicted"/>
<comment type="caution">
    <text evidence="3">The sequence shown here is derived from an EMBL/GenBank/DDBJ whole genome shotgun (WGS) entry which is preliminary data.</text>
</comment>
<reference evidence="3 4" key="1">
    <citation type="journal article" date="2012" name="J. Bacteriol.">
        <title>Genome Sequence of "Candidatus Nitrosoarchaeum limnia" BG20, a Low-Salinity Ammonia-Oxidizing Archaeon from the San Francisco Bay Estuary.</title>
        <authorList>
            <person name="Mosier A.C."/>
            <person name="Allen E.E."/>
            <person name="Kim M."/>
            <person name="Ferriera S."/>
            <person name="Francis C.A."/>
        </authorList>
    </citation>
    <scope>NUCLEOTIDE SEQUENCE [LARGE SCALE GENOMIC DNA]</scope>
    <source>
        <strain evidence="3 4">BG20</strain>
    </source>
</reference>
<gene>
    <name evidence="3" type="ORF">BG20_I1640</name>
</gene>
<dbReference type="EMBL" id="AHJG01000016">
    <property type="protein sequence ID" value="EPA06678.1"/>
    <property type="molecule type" value="Genomic_DNA"/>
</dbReference>
<name>S2E7G5_9ARCH</name>
<organism evidence="3 4">
    <name type="scientific">Candidatus Nitrosarchaeum limnium BG20</name>
    <dbReference type="NCBI Taxonomy" id="859192"/>
    <lineage>
        <taxon>Archaea</taxon>
        <taxon>Nitrososphaerota</taxon>
        <taxon>Nitrososphaeria</taxon>
        <taxon>Nitrosopumilales</taxon>
        <taxon>Nitrosopumilaceae</taxon>
        <taxon>Nitrosarchaeum</taxon>
    </lineage>
</organism>
<evidence type="ECO:0000313" key="3">
    <source>
        <dbReference type="EMBL" id="EPA06678.1"/>
    </source>
</evidence>
<evidence type="ECO:0000259" key="2">
    <source>
        <dbReference type="PROSITE" id="PS00028"/>
    </source>
</evidence>
<feature type="compositionally biased region" description="Basic residues" evidence="1">
    <location>
        <begin position="25"/>
        <end position="37"/>
    </location>
</feature>
<evidence type="ECO:0000313" key="4">
    <source>
        <dbReference type="Proteomes" id="UP000014065"/>
    </source>
</evidence>
<dbReference type="PROSITE" id="PS00028">
    <property type="entry name" value="ZINC_FINGER_C2H2_1"/>
    <property type="match status" value="1"/>
</dbReference>
<protein>
    <recommendedName>
        <fullName evidence="2">C2H2-type domain-containing protein</fullName>
    </recommendedName>
</protein>
<keyword evidence="4" id="KW-1185">Reference proteome</keyword>